<reference evidence="5 6" key="2">
    <citation type="submission" date="2020-05" db="EMBL/GenBank/DDBJ databases">
        <title>Identification and distribution of gene clusters putatively required for synthesis of sphingolipid metabolism inhibitors in phylogenetically diverse species of the filamentous fungus Fusarium.</title>
        <authorList>
            <person name="Kim H.-S."/>
            <person name="Busman M."/>
            <person name="Brown D.W."/>
            <person name="Divon H."/>
            <person name="Uhlig S."/>
            <person name="Proctor R.H."/>
        </authorList>
    </citation>
    <scope>NUCLEOTIDE SEQUENCE [LARGE SCALE GENOMIC DNA]</scope>
    <source>
        <strain evidence="5 6">NRRL 25331</strain>
    </source>
</reference>
<dbReference type="Pfam" id="PF00023">
    <property type="entry name" value="Ank"/>
    <property type="match status" value="1"/>
</dbReference>
<reference evidence="6" key="1">
    <citation type="journal article" date="2020" name="BMC Genomics">
        <title>Correction to: Identification and distribution of gene clusters required for synthesis of sphingolipid metabolism inhibitors in diverse species of the filamentous fungus Fusarium.</title>
        <authorList>
            <person name="Kim H.S."/>
            <person name="Lohmar J.M."/>
            <person name="Busman M."/>
            <person name="Brown D.W."/>
            <person name="Naumann T.A."/>
            <person name="Divon H.H."/>
            <person name="Lysoe E."/>
            <person name="Uhlig S."/>
            <person name="Proctor R.H."/>
        </authorList>
    </citation>
    <scope>NUCLEOTIDE SEQUENCE [LARGE SCALE GENOMIC DNA]</scope>
    <source>
        <strain evidence="6">NRRL 25331</strain>
    </source>
</reference>
<feature type="compositionally biased region" description="Basic and acidic residues" evidence="4">
    <location>
        <begin position="15"/>
        <end position="33"/>
    </location>
</feature>
<comment type="caution">
    <text evidence="5">The sequence shown here is derived from an EMBL/GenBank/DDBJ whole genome shotgun (WGS) entry which is preliminary data.</text>
</comment>
<dbReference type="PANTHER" id="PTHR24198">
    <property type="entry name" value="ANKYRIN REPEAT AND PROTEIN KINASE DOMAIN-CONTAINING PROTEIN"/>
    <property type="match status" value="1"/>
</dbReference>
<evidence type="ECO:0000256" key="1">
    <source>
        <dbReference type="ARBA" id="ARBA00022737"/>
    </source>
</evidence>
<proteinExistence type="predicted"/>
<keyword evidence="2 3" id="KW-0040">ANK repeat</keyword>
<protein>
    <recommendedName>
        <fullName evidence="7">Ankyrin</fullName>
    </recommendedName>
</protein>
<dbReference type="PROSITE" id="PS50297">
    <property type="entry name" value="ANK_REP_REGION"/>
    <property type="match status" value="2"/>
</dbReference>
<dbReference type="SUPFAM" id="SSF48403">
    <property type="entry name" value="Ankyrin repeat"/>
    <property type="match status" value="2"/>
</dbReference>
<keyword evidence="1" id="KW-0677">Repeat</keyword>
<feature type="compositionally biased region" description="Polar residues" evidence="4">
    <location>
        <begin position="1"/>
        <end position="14"/>
    </location>
</feature>
<dbReference type="PROSITE" id="PS50088">
    <property type="entry name" value="ANK_REPEAT"/>
    <property type="match status" value="2"/>
</dbReference>
<evidence type="ECO:0000256" key="4">
    <source>
        <dbReference type="SAM" id="MobiDB-lite"/>
    </source>
</evidence>
<accession>A0A8H5WIG8</accession>
<feature type="region of interest" description="Disordered" evidence="4">
    <location>
        <begin position="1"/>
        <end position="86"/>
    </location>
</feature>
<dbReference type="EMBL" id="JAAQPE010000539">
    <property type="protein sequence ID" value="KAF5659720.1"/>
    <property type="molecule type" value="Genomic_DNA"/>
</dbReference>
<dbReference type="SMART" id="SM00248">
    <property type="entry name" value="ANK"/>
    <property type="match status" value="8"/>
</dbReference>
<evidence type="ECO:0000313" key="6">
    <source>
        <dbReference type="Proteomes" id="UP000572754"/>
    </source>
</evidence>
<evidence type="ECO:0000313" key="5">
    <source>
        <dbReference type="EMBL" id="KAF5659720.1"/>
    </source>
</evidence>
<feature type="repeat" description="ANK" evidence="3">
    <location>
        <begin position="412"/>
        <end position="444"/>
    </location>
</feature>
<dbReference type="AlphaFoldDB" id="A0A8H5WIG8"/>
<sequence>MASQESGQNNSVQDESFKKQLDKAAESTRELENQKPNPVVEKITEYVPAAAKILPARQNPPKEEDKPPGPPERPHHDDKIEDFDDGMSPFLGITPPTDIVAKQRPDGEFPISKGYNLLSVSRDGKGNATPNYLRLIKDAIALGGITVQAASRYLLPSAVEALKPSNSDRIVRRLLEAGADIRRMSISHSILLYARTTASAKLLIEAGAPVNFAGRTWFTPIQQAAIRNDLDMVTLLLGAGADLNLVCADARDLLSRNSCAAENGHILDGISLALISPLMFAMGHENFDMARCLLHTGGTSNGPMASHPKGENPRLCPIVQWNTIHLYMLKWWRAARSWKDALPQYTRQVAEAEINDYGLVYTLTEDRVGVNKKPCSYPVLPALQTASLNGNNSLFRLLVQRGGDIHAQTAAGGLTCLQAAAMLGSQELVELLLQMGARVDDYQIGNDMTILQAAVLSGSIGTVRAVLHAGANVNDSRGVCSALYHAAYGQDLEMCAFLLRSGALVDQENRDSPLIAAIFRDSHVMANLLLEARGNPNSCTRLLHRKWSESSMPHIHHKEEDENDVQLWQLLVTGVTSP</sequence>
<feature type="compositionally biased region" description="Basic and acidic residues" evidence="4">
    <location>
        <begin position="60"/>
        <end position="79"/>
    </location>
</feature>
<dbReference type="PANTHER" id="PTHR24198:SF165">
    <property type="entry name" value="ANKYRIN REPEAT-CONTAINING PROTEIN-RELATED"/>
    <property type="match status" value="1"/>
</dbReference>
<name>A0A8H5WIG8_FUSCI</name>
<evidence type="ECO:0000256" key="3">
    <source>
        <dbReference type="PROSITE-ProRule" id="PRU00023"/>
    </source>
</evidence>
<dbReference type="Gene3D" id="1.25.40.20">
    <property type="entry name" value="Ankyrin repeat-containing domain"/>
    <property type="match status" value="2"/>
</dbReference>
<gene>
    <name evidence="5" type="ORF">FCIRC_12398</name>
</gene>
<evidence type="ECO:0008006" key="7">
    <source>
        <dbReference type="Google" id="ProtNLM"/>
    </source>
</evidence>
<dbReference type="InterPro" id="IPR002110">
    <property type="entry name" value="Ankyrin_rpt"/>
</dbReference>
<organism evidence="5 6">
    <name type="scientific">Fusarium circinatum</name>
    <name type="common">Pitch canker fungus</name>
    <name type="synonym">Gibberella circinata</name>
    <dbReference type="NCBI Taxonomy" id="48490"/>
    <lineage>
        <taxon>Eukaryota</taxon>
        <taxon>Fungi</taxon>
        <taxon>Dikarya</taxon>
        <taxon>Ascomycota</taxon>
        <taxon>Pezizomycotina</taxon>
        <taxon>Sordariomycetes</taxon>
        <taxon>Hypocreomycetidae</taxon>
        <taxon>Hypocreales</taxon>
        <taxon>Nectriaceae</taxon>
        <taxon>Fusarium</taxon>
        <taxon>Fusarium fujikuroi species complex</taxon>
    </lineage>
</organism>
<dbReference type="Proteomes" id="UP000572754">
    <property type="component" value="Unassembled WGS sequence"/>
</dbReference>
<dbReference type="Pfam" id="PF12796">
    <property type="entry name" value="Ank_2"/>
    <property type="match status" value="1"/>
</dbReference>
<evidence type="ECO:0000256" key="2">
    <source>
        <dbReference type="ARBA" id="ARBA00023043"/>
    </source>
</evidence>
<keyword evidence="6" id="KW-1185">Reference proteome</keyword>
<dbReference type="InterPro" id="IPR036770">
    <property type="entry name" value="Ankyrin_rpt-contain_sf"/>
</dbReference>
<feature type="repeat" description="ANK" evidence="3">
    <location>
        <begin position="216"/>
        <end position="248"/>
    </location>
</feature>